<name>A0A7K9I235_9PICI</name>
<feature type="compositionally biased region" description="Basic residues" evidence="2">
    <location>
        <begin position="403"/>
        <end position="416"/>
    </location>
</feature>
<evidence type="ECO:0000313" key="5">
    <source>
        <dbReference type="Proteomes" id="UP000534107"/>
    </source>
</evidence>
<organism evidence="4 5">
    <name type="scientific">Bucco capensis</name>
    <name type="common">collared puffbird</name>
    <dbReference type="NCBI Taxonomy" id="135168"/>
    <lineage>
        <taxon>Eukaryota</taxon>
        <taxon>Metazoa</taxon>
        <taxon>Chordata</taxon>
        <taxon>Craniata</taxon>
        <taxon>Vertebrata</taxon>
        <taxon>Euteleostomi</taxon>
        <taxon>Archelosauria</taxon>
        <taxon>Archosauria</taxon>
        <taxon>Dinosauria</taxon>
        <taxon>Saurischia</taxon>
        <taxon>Theropoda</taxon>
        <taxon>Coelurosauria</taxon>
        <taxon>Aves</taxon>
        <taxon>Neognathae</taxon>
        <taxon>Neoaves</taxon>
        <taxon>Telluraves</taxon>
        <taxon>Coraciimorphae</taxon>
        <taxon>Piciformes</taxon>
        <taxon>Bucconidae</taxon>
        <taxon>Bucco</taxon>
    </lineage>
</organism>
<dbReference type="EMBL" id="VWZO01017259">
    <property type="protein sequence ID" value="NXH19736.1"/>
    <property type="molecule type" value="Genomic_DNA"/>
</dbReference>
<feature type="compositionally biased region" description="Polar residues" evidence="2">
    <location>
        <begin position="1531"/>
        <end position="1545"/>
    </location>
</feature>
<reference evidence="4 5" key="1">
    <citation type="submission" date="2019-09" db="EMBL/GenBank/DDBJ databases">
        <title>Bird 10,000 Genomes (B10K) Project - Family phase.</title>
        <authorList>
            <person name="Zhang G."/>
        </authorList>
    </citation>
    <scope>NUCLEOTIDE SEQUENCE [LARGE SCALE GENOMIC DNA]</scope>
    <source>
        <strain evidence="4">B10K-DU-001-16</strain>
        <tissue evidence="4">Muscle</tissue>
    </source>
</reference>
<dbReference type="Gene3D" id="2.60.200.20">
    <property type="match status" value="1"/>
</dbReference>
<dbReference type="PANTHER" id="PTHR15715:SF17">
    <property type="entry name" value="CENTROSOMAL PROTEIN OF 170 KDA"/>
    <property type="match status" value="1"/>
</dbReference>
<comment type="similarity">
    <text evidence="1">Belongs to the CEP170 family.</text>
</comment>
<feature type="compositionally biased region" description="Polar residues" evidence="2">
    <location>
        <begin position="248"/>
        <end position="257"/>
    </location>
</feature>
<feature type="region of interest" description="Disordered" evidence="2">
    <location>
        <begin position="1526"/>
        <end position="1559"/>
    </location>
</feature>
<sequence>MSLTSWFLVSSGGTRHRLPREMIFVGRDDCELMLQSRSVDKQHAVLNYDASMDEHLVKDLGSLNGTFVNDVRIPEQTYITLKLEDKLRFGYDILVIKMHSVRGEMRVPEEALKHEKFTSQLQLSQKSSEAEGSKQTSSKSSEFKGTDSTAEVRHKTTEALKAEDKSMDLSAMPRGTPLYGQPAWWGDDEADENSGCKPDSKHEEKMHETGASGCSTDARQAEEQSAAASEEPYPFCREPSYFEIPTKEIQQPSQVAESTIHEIPTKDTQSSHAAGAGHASFTIEFDDNTPGKVTIKDHVTKFTLEQHHKSKKPSSSSGQELPGLQTVMMAAESKVADWLAQNNPPRMIWEPTEEDSKTIKSDVPVYLKRLKGNKHDDGTQSDSENASAHRHYSKRAVLEEHLRHHHTELKKSHQKVHSTEKQQEQAALVQASSSHHRAVNSVHAKLLKQKSEEPSAVLPVLQAALLRSSGSLGHRPSQSQETEKKKSHHISAAAAEKDNEDDQSDKGTYTIELENANSEEMEARKMIDKVFGVDDSQDYNRPVINENQKDLVKDWAINSATVVLEEKRPLNTTGFLDTEEGSAAPGSKRWVSQWASLAANHTHHDQDDIRLESSVPAPLENDTDISESGISVRSTGSAASVASQGERKRRTLPQLPREEKVSETSKAKSASHQRSEIGEKQDTELQEKETPPRASDADVRSMAKSSRTMNGLSPKATGDKVFSFPSSSSKERVETGRETSVVKQALAKIQQERKEQGHWPPTKLSSTKPAINHVEKGVSSKTLGNQDKASGHVTDKAEMKLLQSEGKRRKNEETIKGQSPKASGGEKKESSKPLVRQGSFTIDKPSTNIPIELIPHINKQGGSAAPLASANRLRDRSDSMDTDSSLDTTLILKDTEAVMAFLEAKLREENKTDEGPETPTYNRDNSISPESDVDTASTISLVTGDTERKSTQKRKSFTNLYKDRCSSGSPSKDVLKSSATSAREKIEKKTKSRSSDGGSRADARKTVQSSGRVRQPSVDLTDDDQTSSVPHSAISDILSSDQETYSGKSHGRVPFASADELLHSKMEGKSAKSKTSPVALGQSSKSTTLPRPRPTRTSLLRRARLGEASDSELADADKASVASEVSTTSSTSKPPSGRRSISRIDLLAQPRRTRLGSLSARSDSEATITRSTGSCRTPEAIIRSGARLTATGDTSKVSARTRANSISRLSDSKSKSLASAHNSPSVSARWRRFPTDYASTSEDEFGSNRNSPKHTRLRTSPALKTTRLQSTGTAALSSNTFKHRIKEQEDYICDWTAHREEIARISQDLALIAREINDVAGEIDSVTSSGTAPSTTVSTAATTPGSAIDTREEVGDLHREMHKLVDRVFDESLNFRKIPPVVHPKPPEGNGRSNGARAQLTDALDPPTITRRRTWSRDEVMGDSLLLSSVFQFSRKIRQSIDKTAGKIRILFKDKDRNWEEIENKLRAESEVPIVKTSSMEISSILQELKRVEKQLQAINAMIDPDGTLDALSNLGFGSPILPGQPKLKSSAASQSARPQVQPNCQPEARTLGPAPGPATAEFEIAESESDFSIHFNRFNPDGEEEDSTLHE</sequence>
<feature type="compositionally biased region" description="Polar residues" evidence="2">
    <location>
        <begin position="1159"/>
        <end position="1175"/>
    </location>
</feature>
<dbReference type="Pfam" id="PF00498">
    <property type="entry name" value="FHA"/>
    <property type="match status" value="1"/>
</dbReference>
<feature type="region of interest" description="Disordered" evidence="2">
    <location>
        <begin position="1192"/>
        <end position="1225"/>
    </location>
</feature>
<feature type="compositionally biased region" description="Basic and acidic residues" evidence="2">
    <location>
        <begin position="789"/>
        <end position="799"/>
    </location>
</feature>
<keyword evidence="5" id="KW-1185">Reference proteome</keyword>
<feature type="compositionally biased region" description="Basic and acidic residues" evidence="2">
    <location>
        <begin position="656"/>
        <end position="666"/>
    </location>
</feature>
<feature type="compositionally biased region" description="Basic and acidic residues" evidence="2">
    <location>
        <begin position="1060"/>
        <end position="1070"/>
    </location>
</feature>
<feature type="region of interest" description="Disordered" evidence="2">
    <location>
        <begin position="370"/>
        <end position="442"/>
    </location>
</feature>
<feature type="compositionally biased region" description="Polar residues" evidence="2">
    <location>
        <begin position="1192"/>
        <end position="1204"/>
    </location>
</feature>
<feature type="compositionally biased region" description="Low complexity" evidence="2">
    <location>
        <begin position="1083"/>
        <end position="1100"/>
    </location>
</feature>
<feature type="domain" description="FHA" evidence="3">
    <location>
        <begin position="23"/>
        <end position="73"/>
    </location>
</feature>
<feature type="region of interest" description="Disordered" evidence="2">
    <location>
        <begin position="1238"/>
        <end position="1258"/>
    </location>
</feature>
<dbReference type="InterPro" id="IPR000253">
    <property type="entry name" value="FHA_dom"/>
</dbReference>
<feature type="region of interest" description="Disordered" evidence="2">
    <location>
        <begin position="1572"/>
        <end position="1592"/>
    </location>
</feature>
<feature type="compositionally biased region" description="Polar residues" evidence="2">
    <location>
        <begin position="626"/>
        <end position="643"/>
    </location>
</feature>
<dbReference type="InterPro" id="IPR051176">
    <property type="entry name" value="Cent_Immune-Sig_Mod"/>
</dbReference>
<feature type="compositionally biased region" description="Polar residues" evidence="2">
    <location>
        <begin position="118"/>
        <end position="127"/>
    </location>
</feature>
<feature type="compositionally biased region" description="Polar residues" evidence="2">
    <location>
        <begin position="838"/>
        <end position="849"/>
    </location>
</feature>
<feature type="region of interest" description="Disordered" evidence="2">
    <location>
        <begin position="1379"/>
        <end position="1400"/>
    </location>
</feature>
<feature type="region of interest" description="Disordered" evidence="2">
    <location>
        <begin position="1325"/>
        <end position="1345"/>
    </location>
</feature>
<feature type="non-terminal residue" evidence="4">
    <location>
        <position position="1592"/>
    </location>
</feature>
<feature type="compositionally biased region" description="Polar residues" evidence="2">
    <location>
        <begin position="1037"/>
        <end position="1047"/>
    </location>
</feature>
<feature type="compositionally biased region" description="Polar residues" evidence="2">
    <location>
        <begin position="779"/>
        <end position="788"/>
    </location>
</feature>
<feature type="compositionally biased region" description="Basic and acidic residues" evidence="2">
    <location>
        <begin position="141"/>
        <end position="153"/>
    </location>
</feature>
<dbReference type="PROSITE" id="PS50006">
    <property type="entry name" value="FHA_DOMAIN"/>
    <property type="match status" value="1"/>
</dbReference>
<feature type="region of interest" description="Disordered" evidence="2">
    <location>
        <begin position="117"/>
        <end position="153"/>
    </location>
</feature>
<feature type="compositionally biased region" description="Acidic residues" evidence="2">
    <location>
        <begin position="1582"/>
        <end position="1592"/>
    </location>
</feature>
<feature type="region of interest" description="Disordered" evidence="2">
    <location>
        <begin position="304"/>
        <end position="325"/>
    </location>
</feature>
<dbReference type="Proteomes" id="UP000534107">
    <property type="component" value="Unassembled WGS sequence"/>
</dbReference>
<protein>
    <submittedName>
        <fullName evidence="4">CE170 protein</fullName>
    </submittedName>
</protein>
<feature type="compositionally biased region" description="Polar residues" evidence="2">
    <location>
        <begin position="919"/>
        <end position="943"/>
    </location>
</feature>
<feature type="non-terminal residue" evidence="4">
    <location>
        <position position="1"/>
    </location>
</feature>
<comment type="caution">
    <text evidence="4">The sequence shown here is derived from an EMBL/GenBank/DDBJ whole genome shotgun (WGS) entry which is preliminary data.</text>
</comment>
<dbReference type="PANTHER" id="PTHR15715">
    <property type="entry name" value="CENTROSOMAL PROTEIN OF 170 KDA"/>
    <property type="match status" value="1"/>
</dbReference>
<gene>
    <name evidence="4" type="primary">Cep170</name>
    <name evidence="4" type="ORF">BUCCAP_R07248</name>
</gene>
<feature type="compositionally biased region" description="Low complexity" evidence="2">
    <location>
        <begin position="1119"/>
        <end position="1135"/>
    </location>
</feature>
<accession>A0A7K9I235</accession>
<feature type="region of interest" description="Disordered" evidence="2">
    <location>
        <begin position="618"/>
        <end position="884"/>
    </location>
</feature>
<feature type="region of interest" description="Disordered" evidence="2">
    <location>
        <begin position="181"/>
        <end position="291"/>
    </location>
</feature>
<feature type="compositionally biased region" description="Low complexity" evidence="2">
    <location>
        <begin position="270"/>
        <end position="280"/>
    </location>
</feature>
<evidence type="ECO:0000256" key="1">
    <source>
        <dbReference type="ARBA" id="ARBA00010436"/>
    </source>
</evidence>
<feature type="compositionally biased region" description="Basic and acidic residues" evidence="2">
    <location>
        <begin position="198"/>
        <end position="208"/>
    </location>
</feature>
<evidence type="ECO:0000256" key="2">
    <source>
        <dbReference type="SAM" id="MobiDB-lite"/>
    </source>
</evidence>
<dbReference type="GO" id="GO:0005814">
    <property type="term" value="C:centriole"/>
    <property type="evidence" value="ECO:0007669"/>
    <property type="project" value="TreeGrafter"/>
</dbReference>
<evidence type="ECO:0000313" key="4">
    <source>
        <dbReference type="EMBL" id="NXH19736.1"/>
    </source>
</evidence>
<feature type="region of interest" description="Disordered" evidence="2">
    <location>
        <begin position="906"/>
        <end position="1177"/>
    </location>
</feature>
<evidence type="ECO:0000259" key="3">
    <source>
        <dbReference type="PROSITE" id="PS50006"/>
    </source>
</evidence>
<dbReference type="SUPFAM" id="SSF49879">
    <property type="entry name" value="SMAD/FHA domain"/>
    <property type="match status" value="1"/>
</dbReference>
<proteinExistence type="inferred from homology"/>
<dbReference type="InterPro" id="IPR008984">
    <property type="entry name" value="SMAD_FHA_dom_sf"/>
</dbReference>
<dbReference type="Pfam" id="PF15308">
    <property type="entry name" value="CEP170_C"/>
    <property type="match status" value="1"/>
</dbReference>
<feature type="compositionally biased region" description="Basic and acidic residues" evidence="2">
    <location>
        <begin position="673"/>
        <end position="701"/>
    </location>
</feature>
<dbReference type="SMART" id="SM00240">
    <property type="entry name" value="FHA"/>
    <property type="match status" value="1"/>
</dbReference>
<feature type="region of interest" description="Disordered" evidence="2">
    <location>
        <begin position="469"/>
        <end position="506"/>
    </location>
</feature>
<dbReference type="OrthoDB" id="444265at2759"/>
<feature type="compositionally biased region" description="Polar residues" evidence="2">
    <location>
        <begin position="469"/>
        <end position="480"/>
    </location>
</feature>
<feature type="compositionally biased region" description="Low complexity" evidence="2">
    <location>
        <begin position="1205"/>
        <end position="1220"/>
    </location>
</feature>
<dbReference type="InterPro" id="IPR029300">
    <property type="entry name" value="CEP170_C"/>
</dbReference>